<feature type="transmembrane region" description="Helical" evidence="1">
    <location>
        <begin position="35"/>
        <end position="56"/>
    </location>
</feature>
<dbReference type="OrthoDB" id="797232at2"/>
<protein>
    <recommendedName>
        <fullName evidence="4">DUF4239 domain-containing protein</fullName>
    </recommendedName>
</protein>
<evidence type="ECO:0000313" key="3">
    <source>
        <dbReference type="Proteomes" id="UP000245926"/>
    </source>
</evidence>
<accession>A0A2U8W314</accession>
<evidence type="ECO:0000313" key="2">
    <source>
        <dbReference type="EMBL" id="AWN40493.1"/>
    </source>
</evidence>
<keyword evidence="1" id="KW-1133">Transmembrane helix</keyword>
<evidence type="ECO:0000256" key="1">
    <source>
        <dbReference type="SAM" id="Phobius"/>
    </source>
</evidence>
<feature type="transmembrane region" description="Helical" evidence="1">
    <location>
        <begin position="178"/>
        <end position="197"/>
    </location>
</feature>
<feature type="transmembrane region" description="Helical" evidence="1">
    <location>
        <begin position="203"/>
        <end position="223"/>
    </location>
</feature>
<dbReference type="RefSeq" id="WP_109888683.1">
    <property type="nucleotide sequence ID" value="NZ_CP029550.1"/>
</dbReference>
<dbReference type="AlphaFoldDB" id="A0A2U8W314"/>
<proteinExistence type="predicted"/>
<keyword evidence="1" id="KW-0472">Membrane</keyword>
<dbReference type="EMBL" id="CP029550">
    <property type="protein sequence ID" value="AWN40493.1"/>
    <property type="molecule type" value="Genomic_DNA"/>
</dbReference>
<organism evidence="2 3">
    <name type="scientific">Methylobacterium durans</name>
    <dbReference type="NCBI Taxonomy" id="2202825"/>
    <lineage>
        <taxon>Bacteria</taxon>
        <taxon>Pseudomonadati</taxon>
        <taxon>Pseudomonadota</taxon>
        <taxon>Alphaproteobacteria</taxon>
        <taxon>Hyphomicrobiales</taxon>
        <taxon>Methylobacteriaceae</taxon>
        <taxon>Methylobacterium</taxon>
    </lineage>
</organism>
<keyword evidence="3" id="KW-1185">Reference proteome</keyword>
<keyword evidence="1" id="KW-0812">Transmembrane</keyword>
<name>A0A2U8W314_9HYPH</name>
<sequence length="271" mass="28766">MFGFLVASFSTVCVALSLLTNMAWTAPLVRRLGTGIAPPYIAAVSVLLALLTGFVANDAWERQRLAGRVVQAERAHALTIHDLSIASAPDMSRLRAALRAYLEAVIDDEWPMMADTGAASPAAGEALSRLLQTASDPRMADEAGQVVHVALLDTAMQLRSARSERLALSAARSDESKWVTLMVLAVLTLTTIGLVHWERPYAQATTLAIFSAAMITTLGVIAIHERPFDGPLALKADPLKAAHAVMVAHARAKPPPPAAAASPAELRTVEP</sequence>
<dbReference type="InterPro" id="IPR025333">
    <property type="entry name" value="DUF4239"/>
</dbReference>
<reference evidence="3" key="1">
    <citation type="submission" date="2018-05" db="EMBL/GenBank/DDBJ databases">
        <title>Complete Genome Sequence of Methylobacterium sp. 17SD2-17.</title>
        <authorList>
            <person name="Srinivasan S."/>
        </authorList>
    </citation>
    <scope>NUCLEOTIDE SEQUENCE [LARGE SCALE GENOMIC DNA]</scope>
    <source>
        <strain evidence="3">17SD2-17</strain>
    </source>
</reference>
<dbReference type="Pfam" id="PF14023">
    <property type="entry name" value="Bestrophin-like"/>
    <property type="match status" value="1"/>
</dbReference>
<evidence type="ECO:0008006" key="4">
    <source>
        <dbReference type="Google" id="ProtNLM"/>
    </source>
</evidence>
<dbReference type="Proteomes" id="UP000245926">
    <property type="component" value="Chromosome"/>
</dbReference>
<gene>
    <name evidence="2" type="ORF">DK389_08065</name>
</gene>
<dbReference type="KEGG" id="mets:DK389_08065"/>